<feature type="domain" description="FAD-binding FR-type" evidence="5">
    <location>
        <begin position="365"/>
        <end position="464"/>
    </location>
</feature>
<dbReference type="Pfam" id="PF10418">
    <property type="entry name" value="DHODB_Fe-S_bind"/>
    <property type="match status" value="1"/>
</dbReference>
<dbReference type="InterPro" id="IPR001433">
    <property type="entry name" value="OxRdtase_FAD/NAD-bd"/>
</dbReference>
<name>A0ABW8TSQ0_9CLOT</name>
<keyword evidence="1" id="KW-0479">Metal-binding</keyword>
<keyword evidence="7" id="KW-1185">Reference proteome</keyword>
<dbReference type="Gene3D" id="1.10.1060.10">
    <property type="entry name" value="Alpha-helical ferredoxin"/>
    <property type="match status" value="1"/>
</dbReference>
<dbReference type="Pfam" id="PF17179">
    <property type="entry name" value="Fer4_22"/>
    <property type="match status" value="1"/>
</dbReference>
<dbReference type="SUPFAM" id="SSF63380">
    <property type="entry name" value="Riboflavin synthase domain-like"/>
    <property type="match status" value="1"/>
</dbReference>
<dbReference type="EMBL" id="JBJHZY010000001">
    <property type="protein sequence ID" value="MFL0268318.1"/>
    <property type="molecule type" value="Genomic_DNA"/>
</dbReference>
<evidence type="ECO:0000256" key="2">
    <source>
        <dbReference type="ARBA" id="ARBA00023004"/>
    </source>
</evidence>
<evidence type="ECO:0000256" key="1">
    <source>
        <dbReference type="ARBA" id="ARBA00022723"/>
    </source>
</evidence>
<dbReference type="Gene3D" id="2.40.30.10">
    <property type="entry name" value="Translation factors"/>
    <property type="match status" value="1"/>
</dbReference>
<sequence>MLAVKKEDIKKLLKLWSNAFEVYAPQDEEGQVMLLPFDEDKLTLDYINFPFPVKEYIFKQKEKLFNWKLKGKDIQVDNFTSNNKRKRLFFGIRACDAYGIAYMDKFFLEGYKDEAYEKNRETAYFAAVNCTEVGENCFCKSMGIGPFASSGYDILFTEINDIYMVEIGSNKGEELIKLGASIFFNIDENYADQKAELLNEVNKKFKLKLTKKNIHKLLEENFNDPLWEEISKDCVRCTGCTNMCPTCTCFNVVEENTDSCSGCRVRYWDSCQSDSFTRNAGEHNPRNKVSRVRYRIYDKMKYIEEKFSMKGCTGCGRCINVCPANINIVGIINTLAEKSNIEIPSEKIEEDKHLLHHDNNCESVYTPQVAVITDIIPETKNIKRFIMQYEDKSLHENFKFTGQFFEITVFGVGEIAISIPFSPSSEEYFDFCIKKTGKVTNAIHEMKIGDKVGLRGPFGKGFDYDLFKGKDIIIIGSGVGLAPVRTMILRIIENRQDFGKVVIIGSAMSYEDLVYKDDLISWSNIDGVKVLYALSNATTKVNAHVGYINDLLPDLGLNWNNTSAIICASPRRIKAVAKDLINLGMKGTDIYTSLETHMRCGIGKCGHCKVGSKYMCIDGPVFNYEEMLTLPPEF</sequence>
<keyword evidence="2" id="KW-0408">Iron</keyword>
<evidence type="ECO:0000256" key="3">
    <source>
        <dbReference type="ARBA" id="ARBA00023014"/>
    </source>
</evidence>
<dbReference type="Proteomes" id="UP001623661">
    <property type="component" value="Unassembled WGS sequence"/>
</dbReference>
<dbReference type="InterPro" id="IPR017896">
    <property type="entry name" value="4Fe4S_Fe-S-bd"/>
</dbReference>
<gene>
    <name evidence="6" type="ORF">ACJDUH_09390</name>
</gene>
<evidence type="ECO:0000259" key="4">
    <source>
        <dbReference type="PROSITE" id="PS51379"/>
    </source>
</evidence>
<dbReference type="InterPro" id="IPR017927">
    <property type="entry name" value="FAD-bd_FR_type"/>
</dbReference>
<dbReference type="PANTHER" id="PTHR40447">
    <property type="entry name" value="ANAEROBIC SULFITE REDUCTASE SUBUNIT A"/>
    <property type="match status" value="1"/>
</dbReference>
<keyword evidence="3" id="KW-0411">Iron-sulfur</keyword>
<organism evidence="6 7">
    <name type="scientific">Candidatus Clostridium radicumherbarum</name>
    <dbReference type="NCBI Taxonomy" id="3381662"/>
    <lineage>
        <taxon>Bacteria</taxon>
        <taxon>Bacillati</taxon>
        <taxon>Bacillota</taxon>
        <taxon>Clostridia</taxon>
        <taxon>Eubacteriales</taxon>
        <taxon>Clostridiaceae</taxon>
        <taxon>Clostridium</taxon>
    </lineage>
</organism>
<dbReference type="CDD" id="cd06221">
    <property type="entry name" value="sulfite_reductase_like"/>
    <property type="match status" value="1"/>
</dbReference>
<dbReference type="RefSeq" id="WP_406764894.1">
    <property type="nucleotide sequence ID" value="NZ_JBJHZY010000001.1"/>
</dbReference>
<feature type="domain" description="4Fe-4S ferredoxin-type" evidence="4">
    <location>
        <begin position="303"/>
        <end position="334"/>
    </location>
</feature>
<dbReference type="SUPFAM" id="SSF46548">
    <property type="entry name" value="alpha-helical ferredoxin"/>
    <property type="match status" value="1"/>
</dbReference>
<comment type="caution">
    <text evidence="6">The sequence shown here is derived from an EMBL/GenBank/DDBJ whole genome shotgun (WGS) entry which is preliminary data.</text>
</comment>
<dbReference type="PROSITE" id="PS51379">
    <property type="entry name" value="4FE4S_FER_2"/>
    <property type="match status" value="2"/>
</dbReference>
<dbReference type="PROSITE" id="PS51384">
    <property type="entry name" value="FAD_FR"/>
    <property type="match status" value="1"/>
</dbReference>
<reference evidence="6 7" key="1">
    <citation type="submission" date="2024-11" db="EMBL/GenBank/DDBJ databases">
        <authorList>
            <person name="Heng Y.C."/>
            <person name="Lim A.C.H."/>
            <person name="Lee J.K.Y."/>
            <person name="Kittelmann S."/>
        </authorList>
    </citation>
    <scope>NUCLEOTIDE SEQUENCE [LARGE SCALE GENOMIC DNA]</scope>
    <source>
        <strain evidence="6 7">WILCCON 0202</strain>
    </source>
</reference>
<evidence type="ECO:0000259" key="5">
    <source>
        <dbReference type="PROSITE" id="PS51384"/>
    </source>
</evidence>
<accession>A0ABW8TSQ0</accession>
<dbReference type="Gene3D" id="3.40.50.80">
    <property type="entry name" value="Nucleotide-binding domain of ferredoxin-NADP reductase (FNR) module"/>
    <property type="match status" value="1"/>
</dbReference>
<dbReference type="Pfam" id="PF00970">
    <property type="entry name" value="FAD_binding_6"/>
    <property type="match status" value="1"/>
</dbReference>
<dbReference type="InterPro" id="IPR017900">
    <property type="entry name" value="4Fe4S_Fe_S_CS"/>
</dbReference>
<dbReference type="InterPro" id="IPR039261">
    <property type="entry name" value="FNR_nucleotide-bd"/>
</dbReference>
<protein>
    <submittedName>
        <fullName evidence="6">4Fe-4S dicluster domain-containing protein</fullName>
    </submittedName>
</protein>
<evidence type="ECO:0000313" key="7">
    <source>
        <dbReference type="Proteomes" id="UP001623661"/>
    </source>
</evidence>
<dbReference type="InterPro" id="IPR009051">
    <property type="entry name" value="Helical_ferredxn"/>
</dbReference>
<proteinExistence type="predicted"/>
<dbReference type="InterPro" id="IPR017938">
    <property type="entry name" value="Riboflavin_synthase-like_b-brl"/>
</dbReference>
<dbReference type="SUPFAM" id="SSF52343">
    <property type="entry name" value="Ferredoxin reductase-like, C-terminal NADP-linked domain"/>
    <property type="match status" value="1"/>
</dbReference>
<dbReference type="Pfam" id="PF00175">
    <property type="entry name" value="NAD_binding_1"/>
    <property type="match status" value="1"/>
</dbReference>
<dbReference type="InterPro" id="IPR019480">
    <property type="entry name" value="Dihydroorotate_DH_Fe-S-bd"/>
</dbReference>
<dbReference type="PANTHER" id="PTHR40447:SF1">
    <property type="entry name" value="ANAEROBIC SULFITE REDUCTASE SUBUNIT A"/>
    <property type="match status" value="1"/>
</dbReference>
<feature type="domain" description="4Fe-4S ferredoxin-type" evidence="4">
    <location>
        <begin position="223"/>
        <end position="255"/>
    </location>
</feature>
<dbReference type="InterPro" id="IPR008333">
    <property type="entry name" value="Cbr1-like_FAD-bd_dom"/>
</dbReference>
<dbReference type="PROSITE" id="PS00198">
    <property type="entry name" value="4FE4S_FER_1"/>
    <property type="match status" value="1"/>
</dbReference>
<evidence type="ECO:0000313" key="6">
    <source>
        <dbReference type="EMBL" id="MFL0268318.1"/>
    </source>
</evidence>